<sequence>MHPIEPANSDWHLKVYTPPDQYEIHLKPGYTIAQHFETIGKDLSQQIKRRWEDPEDFEYVHFLIHVTHRSDLDLIRRDPEVAYIIEYAEYQVIDDTMIEGEAPNIPKHDEL</sequence>
<gene>
    <name evidence="1" type="ORF">AWRI4620_LOCUS5154</name>
</gene>
<dbReference type="OrthoDB" id="3917181at2759"/>
<protein>
    <submittedName>
        <fullName evidence="1">Uncharacterized protein</fullName>
    </submittedName>
</protein>
<name>A0A9N8KJH8_9PEZI</name>
<accession>A0A9N8KJH8</accession>
<proteinExistence type="predicted"/>
<dbReference type="EMBL" id="CAINUL010000008">
    <property type="protein sequence ID" value="CAD0110899.1"/>
    <property type="molecule type" value="Genomic_DNA"/>
</dbReference>
<reference evidence="1" key="1">
    <citation type="submission" date="2020-06" db="EMBL/GenBank/DDBJ databases">
        <authorList>
            <person name="Onetto C."/>
        </authorList>
    </citation>
    <scope>NUCLEOTIDE SEQUENCE</scope>
</reference>
<evidence type="ECO:0000313" key="1">
    <source>
        <dbReference type="EMBL" id="CAD0110899.1"/>
    </source>
</evidence>
<organism evidence="1 2">
    <name type="scientific">Aureobasidium uvarum</name>
    <dbReference type="NCBI Taxonomy" id="2773716"/>
    <lineage>
        <taxon>Eukaryota</taxon>
        <taxon>Fungi</taxon>
        <taxon>Dikarya</taxon>
        <taxon>Ascomycota</taxon>
        <taxon>Pezizomycotina</taxon>
        <taxon>Dothideomycetes</taxon>
        <taxon>Dothideomycetidae</taxon>
        <taxon>Dothideales</taxon>
        <taxon>Saccotheciaceae</taxon>
        <taxon>Aureobasidium</taxon>
    </lineage>
</organism>
<dbReference type="AlphaFoldDB" id="A0A9N8KJH8"/>
<comment type="caution">
    <text evidence="1">The sequence shown here is derived from an EMBL/GenBank/DDBJ whole genome shotgun (WGS) entry which is preliminary data.</text>
</comment>
<evidence type="ECO:0000313" key="2">
    <source>
        <dbReference type="Proteomes" id="UP000745764"/>
    </source>
</evidence>
<dbReference type="Proteomes" id="UP000745764">
    <property type="component" value="Unassembled WGS sequence"/>
</dbReference>
<keyword evidence="2" id="KW-1185">Reference proteome</keyword>